<keyword evidence="1" id="KW-0472">Membrane</keyword>
<sequence length="542" mass="61699">MGENVSQNMSKSIADNTQISEPENLIPTTKSILTQDDEWHKVSPIAILYFIEKLVVGIINNVFYMIPMFITLWDEIRENPWIAVGIVGVILGLITFFAVWSFLVFRYRLSPTTVEVKSGIFKKKHVDLPFNRIQNIKIEQPFYYRLFGFATMAFDSGGSLQQEARLIGLPLSFAQSLQMQINDVKAQVGVDKVVLDKTEENNNSHIHHNETIVNTRSLSDLVFHGITSNRIFIILAGLAPFVDNIFGYIGEKLASWGVDIGQTIESESFIILAIYALSLFLLCIGLITLLSIVGAIIMFYGYTLSKTTEKFIRRSGLITKHEISVTFSRIQVAIMKQDWLDIVFGRYNLKLEQLNGQIANANPSAANNKLMVPSVFAYECRDILAHVFPLHNLHEIEFLNISKRFIIRHLIILAIPMSVLTGFLAWNHHQGNTVNWLYPIVLTGLWSGLIVLRWWRWGYAVNETYIYIRKGLFGADRYCIPINKVQRVTFSQSVFMEKAQLASLKIQLASGSYSIPLINADLAQRIQTYILYNVESKAQAWM</sequence>
<dbReference type="RefSeq" id="WP_254098231.1">
    <property type="nucleotide sequence ID" value="NZ_JANATA010000001.1"/>
</dbReference>
<dbReference type="Pfam" id="PF03703">
    <property type="entry name" value="bPH_2"/>
    <property type="match status" value="2"/>
</dbReference>
<keyword evidence="1" id="KW-1133">Transmembrane helix</keyword>
<dbReference type="AlphaFoldDB" id="A0AA42BLK2"/>
<dbReference type="InterPro" id="IPR014529">
    <property type="entry name" value="UCP026631"/>
</dbReference>
<feature type="transmembrane region" description="Helical" evidence="1">
    <location>
        <begin position="269"/>
        <end position="302"/>
    </location>
</feature>
<dbReference type="Proteomes" id="UP001165413">
    <property type="component" value="Unassembled WGS sequence"/>
</dbReference>
<name>A0AA42BLK2_9ALTE</name>
<keyword evidence="4" id="KW-1185">Reference proteome</keyword>
<feature type="transmembrane region" description="Helical" evidence="1">
    <location>
        <begin position="82"/>
        <end position="105"/>
    </location>
</feature>
<comment type="caution">
    <text evidence="3">The sequence shown here is derived from an EMBL/GenBank/DDBJ whole genome shotgun (WGS) entry which is preliminary data.</text>
</comment>
<feature type="transmembrane region" description="Helical" evidence="1">
    <location>
        <begin position="231"/>
        <end position="249"/>
    </location>
</feature>
<feature type="domain" description="YdbS-like PH" evidence="2">
    <location>
        <begin position="105"/>
        <end position="178"/>
    </location>
</feature>
<keyword evidence="1" id="KW-0812">Transmembrane</keyword>
<organism evidence="3 4">
    <name type="scientific">Opacimonas viscosa</name>
    <dbReference type="NCBI Taxonomy" id="2961944"/>
    <lineage>
        <taxon>Bacteria</taxon>
        <taxon>Pseudomonadati</taxon>
        <taxon>Pseudomonadota</taxon>
        <taxon>Gammaproteobacteria</taxon>
        <taxon>Alteromonadales</taxon>
        <taxon>Alteromonadaceae</taxon>
        <taxon>Opacimonas</taxon>
    </lineage>
</organism>
<feature type="transmembrane region" description="Helical" evidence="1">
    <location>
        <begin position="436"/>
        <end position="455"/>
    </location>
</feature>
<reference evidence="3" key="1">
    <citation type="submission" date="2022-07" db="EMBL/GenBank/DDBJ databases">
        <title>Characterization of the Novel Bacterium Alteromonas immobilis LMIT006 and Alteromonas gregis LMIT007.</title>
        <authorList>
            <person name="Lin X."/>
        </authorList>
    </citation>
    <scope>NUCLEOTIDE SEQUENCE</scope>
    <source>
        <strain evidence="3">LMIT007</strain>
    </source>
</reference>
<dbReference type="InterPro" id="IPR005182">
    <property type="entry name" value="YdbS-like_PH"/>
</dbReference>
<evidence type="ECO:0000313" key="4">
    <source>
        <dbReference type="Proteomes" id="UP001165413"/>
    </source>
</evidence>
<feature type="transmembrane region" description="Helical" evidence="1">
    <location>
        <begin position="405"/>
        <end position="424"/>
    </location>
</feature>
<proteinExistence type="predicted"/>
<dbReference type="PANTHER" id="PTHR34473">
    <property type="entry name" value="UPF0699 TRANSMEMBRANE PROTEIN YDBS"/>
    <property type="match status" value="1"/>
</dbReference>
<evidence type="ECO:0000313" key="3">
    <source>
        <dbReference type="EMBL" id="MCP3427672.1"/>
    </source>
</evidence>
<feature type="transmembrane region" description="Helical" evidence="1">
    <location>
        <begin position="47"/>
        <end position="70"/>
    </location>
</feature>
<dbReference type="PANTHER" id="PTHR34473:SF2">
    <property type="entry name" value="UPF0699 TRANSMEMBRANE PROTEIN YDBT"/>
    <property type="match status" value="1"/>
</dbReference>
<feature type="domain" description="YdbS-like PH" evidence="2">
    <location>
        <begin position="454"/>
        <end position="530"/>
    </location>
</feature>
<dbReference type="PIRSF" id="PIRSF026631">
    <property type="entry name" value="UCP026631"/>
    <property type="match status" value="1"/>
</dbReference>
<protein>
    <submittedName>
        <fullName evidence="3">PH domain-containing protein</fullName>
    </submittedName>
</protein>
<evidence type="ECO:0000259" key="2">
    <source>
        <dbReference type="Pfam" id="PF03703"/>
    </source>
</evidence>
<evidence type="ECO:0000256" key="1">
    <source>
        <dbReference type="SAM" id="Phobius"/>
    </source>
</evidence>
<gene>
    <name evidence="3" type="ORF">NLF92_01795</name>
</gene>
<accession>A0AA42BLK2</accession>
<dbReference type="EMBL" id="JANATA010000001">
    <property type="protein sequence ID" value="MCP3427672.1"/>
    <property type="molecule type" value="Genomic_DNA"/>
</dbReference>